<organism evidence="2 3">
    <name type="scientific">Amaricoccus solimangrovi</name>
    <dbReference type="NCBI Taxonomy" id="2589815"/>
    <lineage>
        <taxon>Bacteria</taxon>
        <taxon>Pseudomonadati</taxon>
        <taxon>Pseudomonadota</taxon>
        <taxon>Alphaproteobacteria</taxon>
        <taxon>Rhodobacterales</taxon>
        <taxon>Paracoccaceae</taxon>
        <taxon>Amaricoccus</taxon>
    </lineage>
</organism>
<accession>A0A501WS19</accession>
<dbReference type="AlphaFoldDB" id="A0A501WS19"/>
<dbReference type="EMBL" id="VFRP01000004">
    <property type="protein sequence ID" value="TPE52168.1"/>
    <property type="molecule type" value="Genomic_DNA"/>
</dbReference>
<dbReference type="Proteomes" id="UP000319255">
    <property type="component" value="Unassembled WGS sequence"/>
</dbReference>
<keyword evidence="3" id="KW-1185">Reference proteome</keyword>
<evidence type="ECO:0000313" key="3">
    <source>
        <dbReference type="Proteomes" id="UP000319255"/>
    </source>
</evidence>
<proteinExistence type="predicted"/>
<protein>
    <submittedName>
        <fullName evidence="2">Uncharacterized protein</fullName>
    </submittedName>
</protein>
<evidence type="ECO:0000256" key="1">
    <source>
        <dbReference type="SAM" id="MobiDB-lite"/>
    </source>
</evidence>
<feature type="region of interest" description="Disordered" evidence="1">
    <location>
        <begin position="1"/>
        <end position="21"/>
    </location>
</feature>
<reference evidence="2 3" key="1">
    <citation type="submission" date="2019-06" db="EMBL/GenBank/DDBJ databases">
        <title>A novel bacterium of genus Amaricoccus, isolated from marine sediment.</title>
        <authorList>
            <person name="Huang H."/>
            <person name="Mo K."/>
            <person name="Hu Y."/>
        </authorList>
    </citation>
    <scope>NUCLEOTIDE SEQUENCE [LARGE SCALE GENOMIC DNA]</scope>
    <source>
        <strain evidence="2 3">HB172011</strain>
    </source>
</reference>
<name>A0A501WS19_9RHOB</name>
<dbReference type="RefSeq" id="WP_140453410.1">
    <property type="nucleotide sequence ID" value="NZ_VFRP01000004.1"/>
</dbReference>
<sequence>MTAAETRPRLQTAGLWRESAHAEPRPVTAVLGSSTVVLTGDGGQFLGHWALAGMRVVGEEDGATRYAILDDDGETLELRDTEAKAAIAAAAGDFDAPWTAPPPPGGARISISGLILLALALALVLRGPDLVRAQAARMVPPAQAREFGDRMLLSILEEHGPLCAAPRGTRALAGFGARVAPEASFRVLDLGFGRGVAALPGPTVLIDRAALARAKSPEQLAGWVAQALGPEPGTGQTRALMRAVGPFAALGYVFRGTLPDAALARAADAALAPPASPDSYPPAPDAADFPAADWHALRRICG</sequence>
<gene>
    <name evidence="2" type="ORF">FJM51_07020</name>
</gene>
<evidence type="ECO:0000313" key="2">
    <source>
        <dbReference type="EMBL" id="TPE52168.1"/>
    </source>
</evidence>
<dbReference type="OrthoDB" id="7822309at2"/>
<comment type="caution">
    <text evidence="2">The sequence shown here is derived from an EMBL/GenBank/DDBJ whole genome shotgun (WGS) entry which is preliminary data.</text>
</comment>